<comment type="catalytic activity">
    <reaction evidence="1">
        <text>ATP + protein L-histidine = ADP + protein N-phospho-L-histidine.</text>
        <dbReference type="EC" id="2.7.13.3"/>
    </reaction>
</comment>
<evidence type="ECO:0000256" key="11">
    <source>
        <dbReference type="SAM" id="MobiDB-lite"/>
    </source>
</evidence>
<dbReference type="Pfam" id="PF02518">
    <property type="entry name" value="HATPase_c"/>
    <property type="match status" value="1"/>
</dbReference>
<dbReference type="InterPro" id="IPR050428">
    <property type="entry name" value="TCS_sensor_his_kinase"/>
</dbReference>
<dbReference type="eggNOG" id="COG5002">
    <property type="taxonomic scope" value="Bacteria"/>
</dbReference>
<dbReference type="SMART" id="SM00387">
    <property type="entry name" value="HATPase_c"/>
    <property type="match status" value="1"/>
</dbReference>
<dbReference type="GO" id="GO:0000160">
    <property type="term" value="P:phosphorelay signal transduction system"/>
    <property type="evidence" value="ECO:0007669"/>
    <property type="project" value="UniProtKB-KW"/>
</dbReference>
<keyword evidence="4" id="KW-0597">Phosphoprotein</keyword>
<keyword evidence="14" id="KW-1185">Reference proteome</keyword>
<dbReference type="AlphaFoldDB" id="A0A086Z1R0"/>
<evidence type="ECO:0000256" key="8">
    <source>
        <dbReference type="ARBA" id="ARBA00022989"/>
    </source>
</evidence>
<dbReference type="CDD" id="cd00075">
    <property type="entry name" value="HATPase"/>
    <property type="match status" value="1"/>
</dbReference>
<dbReference type="GO" id="GO:0016020">
    <property type="term" value="C:membrane"/>
    <property type="evidence" value="ECO:0007669"/>
    <property type="project" value="UniProtKB-SubCell"/>
</dbReference>
<protein>
    <recommendedName>
        <fullName evidence="3">histidine kinase</fullName>
        <ecNumber evidence="3">2.7.13.3</ecNumber>
    </recommendedName>
</protein>
<sequence length="429" mass="45457">MGFLADRLSALTNPAAREGRQEASEDLEASSQAILSLVGSLAVLVGRDGQVVRSSPDAYRLGIVSQDRIVDERVEEAVRQAWQSDKVSRFSLTTATPEAFADLPGLSETQEGADQGGDHDDGALSEVSRPNWLKVAVGPISLGLVLVLIDDVSEAKRFEQTRQAFIEHVSRQLSRPISSLGALAESLTALAKGPWREGERLEERMAAVSSQAKLVKDYSRYLEHTLGDLILLIRAQEETSASKTERMDLGEQASKALDAARPQAEEAGVNLVCRSSGPLPVLGDPEQVRVAVSKLVENAIRYSPAGSKVSLEAKPSADGSFGLVQVIDRGAGIRKEDQAHVFERFYRGDEQTEASQVGIGLGLSIVKHVALTHHGSVKLWSAPGQGSTFTLALPLAPAPAPASASDPSAVPVEGFGRTDGGPAGVSSGM</sequence>
<keyword evidence="10" id="KW-0472">Membrane</keyword>
<feature type="region of interest" description="Disordered" evidence="11">
    <location>
        <begin position="400"/>
        <end position="429"/>
    </location>
</feature>
<reference evidence="13 14" key="1">
    <citation type="submission" date="2014-03" db="EMBL/GenBank/DDBJ databases">
        <title>Genomics of Bifidobacteria.</title>
        <authorList>
            <person name="Ventura M."/>
            <person name="Milani C."/>
            <person name="Lugli G.A."/>
        </authorList>
    </citation>
    <scope>NUCLEOTIDE SEQUENCE [LARGE SCALE GENOMIC DNA]</scope>
    <source>
        <strain evidence="13 14">DSM 22766</strain>
    </source>
</reference>
<evidence type="ECO:0000256" key="1">
    <source>
        <dbReference type="ARBA" id="ARBA00000085"/>
    </source>
</evidence>
<dbReference type="InterPro" id="IPR005467">
    <property type="entry name" value="His_kinase_dom"/>
</dbReference>
<keyword evidence="7 13" id="KW-0418">Kinase</keyword>
<organism evidence="13 14">
    <name type="scientific">Bifidobacterium actinocoloniiforme DSM 22766</name>
    <dbReference type="NCBI Taxonomy" id="1437605"/>
    <lineage>
        <taxon>Bacteria</taxon>
        <taxon>Bacillati</taxon>
        <taxon>Actinomycetota</taxon>
        <taxon>Actinomycetes</taxon>
        <taxon>Bifidobacteriales</taxon>
        <taxon>Bifidobacteriaceae</taxon>
        <taxon>Bifidobacterium</taxon>
    </lineage>
</organism>
<dbReference type="PROSITE" id="PS50109">
    <property type="entry name" value="HIS_KIN"/>
    <property type="match status" value="1"/>
</dbReference>
<evidence type="ECO:0000256" key="2">
    <source>
        <dbReference type="ARBA" id="ARBA00004370"/>
    </source>
</evidence>
<dbReference type="PRINTS" id="PR00344">
    <property type="entry name" value="BCTRLSENSOR"/>
</dbReference>
<evidence type="ECO:0000256" key="3">
    <source>
        <dbReference type="ARBA" id="ARBA00012438"/>
    </source>
</evidence>
<evidence type="ECO:0000256" key="9">
    <source>
        <dbReference type="ARBA" id="ARBA00023012"/>
    </source>
</evidence>
<evidence type="ECO:0000256" key="7">
    <source>
        <dbReference type="ARBA" id="ARBA00022777"/>
    </source>
</evidence>
<feature type="domain" description="Histidine kinase" evidence="12">
    <location>
        <begin position="168"/>
        <end position="397"/>
    </location>
</feature>
<evidence type="ECO:0000256" key="6">
    <source>
        <dbReference type="ARBA" id="ARBA00022692"/>
    </source>
</evidence>
<keyword evidence="5 13" id="KW-0808">Transferase</keyword>
<evidence type="ECO:0000256" key="10">
    <source>
        <dbReference type="ARBA" id="ARBA00023136"/>
    </source>
</evidence>
<dbReference type="InterPro" id="IPR004358">
    <property type="entry name" value="Sig_transdc_His_kin-like_C"/>
</dbReference>
<name>A0A086Z1R0_9BIFI</name>
<dbReference type="FunFam" id="3.30.565.10:FF:000006">
    <property type="entry name" value="Sensor histidine kinase WalK"/>
    <property type="match status" value="1"/>
</dbReference>
<evidence type="ECO:0000259" key="12">
    <source>
        <dbReference type="PROSITE" id="PS50109"/>
    </source>
</evidence>
<dbReference type="InterPro" id="IPR036890">
    <property type="entry name" value="HATPase_C_sf"/>
</dbReference>
<dbReference type="EMBL" id="JGYK01000001">
    <property type="protein sequence ID" value="KFI40460.1"/>
    <property type="molecule type" value="Genomic_DNA"/>
</dbReference>
<gene>
    <name evidence="13" type="ORF">BACT_1164</name>
</gene>
<feature type="compositionally biased region" description="Low complexity" evidence="11">
    <location>
        <begin position="400"/>
        <end position="409"/>
    </location>
</feature>
<dbReference type="EC" id="2.7.13.3" evidence="3"/>
<evidence type="ECO:0000256" key="5">
    <source>
        <dbReference type="ARBA" id="ARBA00022679"/>
    </source>
</evidence>
<dbReference type="OrthoDB" id="9813151at2"/>
<proteinExistence type="predicted"/>
<comment type="caution">
    <text evidence="13">The sequence shown here is derived from an EMBL/GenBank/DDBJ whole genome shotgun (WGS) entry which is preliminary data.</text>
</comment>
<keyword evidence="6" id="KW-0812">Transmembrane</keyword>
<dbReference type="InterPro" id="IPR003594">
    <property type="entry name" value="HATPase_dom"/>
</dbReference>
<evidence type="ECO:0000256" key="4">
    <source>
        <dbReference type="ARBA" id="ARBA00022553"/>
    </source>
</evidence>
<dbReference type="Gene3D" id="3.30.565.10">
    <property type="entry name" value="Histidine kinase-like ATPase, C-terminal domain"/>
    <property type="match status" value="1"/>
</dbReference>
<feature type="region of interest" description="Disordered" evidence="11">
    <location>
        <begin position="102"/>
        <end position="124"/>
    </location>
</feature>
<evidence type="ECO:0000313" key="14">
    <source>
        <dbReference type="Proteomes" id="UP000029015"/>
    </source>
</evidence>
<dbReference type="SUPFAM" id="SSF55874">
    <property type="entry name" value="ATPase domain of HSP90 chaperone/DNA topoisomerase II/histidine kinase"/>
    <property type="match status" value="1"/>
</dbReference>
<dbReference type="PANTHER" id="PTHR45436:SF5">
    <property type="entry name" value="SENSOR HISTIDINE KINASE TRCS"/>
    <property type="match status" value="1"/>
</dbReference>
<dbReference type="PANTHER" id="PTHR45436">
    <property type="entry name" value="SENSOR HISTIDINE KINASE YKOH"/>
    <property type="match status" value="1"/>
</dbReference>
<evidence type="ECO:0000313" key="13">
    <source>
        <dbReference type="EMBL" id="KFI40460.1"/>
    </source>
</evidence>
<accession>A0A086Z1R0</accession>
<dbReference type="RefSeq" id="WP_051905347.1">
    <property type="nucleotide sequence ID" value="NZ_CP011786.1"/>
</dbReference>
<dbReference type="GO" id="GO:0004673">
    <property type="term" value="F:protein histidine kinase activity"/>
    <property type="evidence" value="ECO:0007669"/>
    <property type="project" value="UniProtKB-EC"/>
</dbReference>
<dbReference type="Proteomes" id="UP000029015">
    <property type="component" value="Unassembled WGS sequence"/>
</dbReference>
<keyword evidence="8" id="KW-1133">Transmembrane helix</keyword>
<comment type="subcellular location">
    <subcellularLocation>
        <location evidence="2">Membrane</location>
    </subcellularLocation>
</comment>
<keyword evidence="9" id="KW-0902">Two-component regulatory system</keyword>